<dbReference type="Pfam" id="PF13458">
    <property type="entry name" value="Peripla_BP_6"/>
    <property type="match status" value="1"/>
</dbReference>
<dbReference type="EMBL" id="BAABKM010000002">
    <property type="protein sequence ID" value="GAA4699712.1"/>
    <property type="molecule type" value="Genomic_DNA"/>
</dbReference>
<evidence type="ECO:0000259" key="7">
    <source>
        <dbReference type="Pfam" id="PF13458"/>
    </source>
</evidence>
<evidence type="ECO:0000313" key="8">
    <source>
        <dbReference type="EMBL" id="GAA4699712.1"/>
    </source>
</evidence>
<feature type="chain" id="PRO_5047398510" evidence="6">
    <location>
        <begin position="25"/>
        <end position="447"/>
    </location>
</feature>
<accession>A0ABP8X2L9</accession>
<organism evidence="8 9">
    <name type="scientific">Nocardioides conyzicola</name>
    <dbReference type="NCBI Taxonomy" id="1651781"/>
    <lineage>
        <taxon>Bacteria</taxon>
        <taxon>Bacillati</taxon>
        <taxon>Actinomycetota</taxon>
        <taxon>Actinomycetes</taxon>
        <taxon>Propionibacteriales</taxon>
        <taxon>Nocardioidaceae</taxon>
        <taxon>Nocardioides</taxon>
    </lineage>
</organism>
<reference evidence="9" key="1">
    <citation type="journal article" date="2019" name="Int. J. Syst. Evol. Microbiol.">
        <title>The Global Catalogue of Microorganisms (GCM) 10K type strain sequencing project: providing services to taxonomists for standard genome sequencing and annotation.</title>
        <authorList>
            <consortium name="The Broad Institute Genomics Platform"/>
            <consortium name="The Broad Institute Genome Sequencing Center for Infectious Disease"/>
            <person name="Wu L."/>
            <person name="Ma J."/>
        </authorList>
    </citation>
    <scope>NUCLEOTIDE SEQUENCE [LARGE SCALE GENOMIC DNA]</scope>
    <source>
        <strain evidence="9">JCM 18531</strain>
    </source>
</reference>
<evidence type="ECO:0000313" key="9">
    <source>
        <dbReference type="Proteomes" id="UP001499974"/>
    </source>
</evidence>
<protein>
    <submittedName>
        <fullName evidence="8">ABC transporter substrate-binding protein</fullName>
    </submittedName>
</protein>
<keyword evidence="4" id="KW-0029">Amino-acid transport</keyword>
<evidence type="ECO:0000256" key="5">
    <source>
        <dbReference type="SAM" id="MobiDB-lite"/>
    </source>
</evidence>
<feature type="region of interest" description="Disordered" evidence="5">
    <location>
        <begin position="28"/>
        <end position="47"/>
    </location>
</feature>
<comment type="caution">
    <text evidence="8">The sequence shown here is derived from an EMBL/GenBank/DDBJ whole genome shotgun (WGS) entry which is preliminary data.</text>
</comment>
<dbReference type="InterPro" id="IPR028081">
    <property type="entry name" value="Leu-bd"/>
</dbReference>
<dbReference type="PROSITE" id="PS51257">
    <property type="entry name" value="PROKAR_LIPOPROTEIN"/>
    <property type="match status" value="1"/>
</dbReference>
<keyword evidence="9" id="KW-1185">Reference proteome</keyword>
<evidence type="ECO:0000256" key="1">
    <source>
        <dbReference type="ARBA" id="ARBA00010062"/>
    </source>
</evidence>
<dbReference type="InterPro" id="IPR000709">
    <property type="entry name" value="Leu_Ile_Val-bd"/>
</dbReference>
<feature type="domain" description="Leucine-binding protein" evidence="7">
    <location>
        <begin position="56"/>
        <end position="411"/>
    </location>
</feature>
<gene>
    <name evidence="8" type="ORF">GCM10023349_15110</name>
</gene>
<dbReference type="InterPro" id="IPR028082">
    <property type="entry name" value="Peripla_BP_I"/>
</dbReference>
<name>A0ABP8X2L9_9ACTN</name>
<dbReference type="InterPro" id="IPR051010">
    <property type="entry name" value="BCAA_transport"/>
</dbReference>
<dbReference type="CDD" id="cd06332">
    <property type="entry name" value="PBP1_aromatic_compounds-like"/>
    <property type="match status" value="1"/>
</dbReference>
<feature type="signal peptide" evidence="6">
    <location>
        <begin position="1"/>
        <end position="24"/>
    </location>
</feature>
<evidence type="ECO:0000256" key="2">
    <source>
        <dbReference type="ARBA" id="ARBA00022448"/>
    </source>
</evidence>
<dbReference type="PANTHER" id="PTHR30483:SF6">
    <property type="entry name" value="PERIPLASMIC BINDING PROTEIN OF ABC TRANSPORTER FOR NATURAL AMINO ACIDS"/>
    <property type="match status" value="1"/>
</dbReference>
<comment type="similarity">
    <text evidence="1">Belongs to the leucine-binding protein family.</text>
</comment>
<dbReference type="Proteomes" id="UP001499974">
    <property type="component" value="Unassembled WGS sequence"/>
</dbReference>
<evidence type="ECO:0000256" key="4">
    <source>
        <dbReference type="ARBA" id="ARBA00022970"/>
    </source>
</evidence>
<proteinExistence type="inferred from homology"/>
<dbReference type="RefSeq" id="WP_345520632.1">
    <property type="nucleotide sequence ID" value="NZ_BAABKM010000002.1"/>
</dbReference>
<keyword evidence="2" id="KW-0813">Transport</keyword>
<keyword evidence="3 6" id="KW-0732">Signal</keyword>
<evidence type="ECO:0000256" key="3">
    <source>
        <dbReference type="ARBA" id="ARBA00022729"/>
    </source>
</evidence>
<sequence>MTRSRTTTRAASATLLLLSTLAVAACSSSSDGSSSTGGGIAGSAQKDSKAAGDGVIKIGLLSTLDGPYAALGQAANMGAKVALVDAGATLDGTGDRNGIKDLTIGGQKVELVVESSDATPDAALAATQRLVEKDDVDVVVGPLSGDEGLAVKDYAKQHLDTTFVNGTSGAQNTTLRDPAPNFFRFTTDGAQWMAGLGDYAFTDLGYKKVVTLGEDYSFPYDQVGGFMTQYCAAGGQVPDKIWVPLGTKDFSSFIATMPTDVDAILVALGGADVLNFTKQIDQSPLAGKPILGGSIAVDGSVVKGLGERAEGIVSAGPVAELDTPEYKAYAAQLTKLFPNAAPPGLFDVGYYTEMKATLDALNTIGGKLEDGHKALNETLSGMQVVSPSGPVKLDENRQAIANNYIFQVTDGASKMIKTIPDVNQTLGMDRAEYVDQPANDRDHPSCP</sequence>
<evidence type="ECO:0000256" key="6">
    <source>
        <dbReference type="SAM" id="SignalP"/>
    </source>
</evidence>
<dbReference type="PANTHER" id="PTHR30483">
    <property type="entry name" value="LEUCINE-SPECIFIC-BINDING PROTEIN"/>
    <property type="match status" value="1"/>
</dbReference>
<dbReference type="Gene3D" id="3.40.50.2300">
    <property type="match status" value="2"/>
</dbReference>
<dbReference type="SUPFAM" id="SSF53822">
    <property type="entry name" value="Periplasmic binding protein-like I"/>
    <property type="match status" value="1"/>
</dbReference>
<dbReference type="PRINTS" id="PR00337">
    <property type="entry name" value="LEUILEVALBP"/>
</dbReference>